<evidence type="ECO:0000256" key="2">
    <source>
        <dbReference type="ARBA" id="ARBA00022448"/>
    </source>
</evidence>
<reference evidence="7 8" key="1">
    <citation type="submission" date="2019-02" db="EMBL/GenBank/DDBJ databases">
        <title>Haloarcula mannanilyticum sp. nov., a mannan degrading haloarchaeon isolated from commercial salt.</title>
        <authorList>
            <person name="Enomoto S."/>
            <person name="Shimane Y."/>
            <person name="Kamekura M."/>
            <person name="Ito T."/>
            <person name="Moriya O."/>
            <person name="Ihara K."/>
            <person name="Takahashi-Ando N."/>
            <person name="Fukushima Y."/>
            <person name="Yoshida Y."/>
            <person name="Usama R."/>
            <person name="Takai K."/>
            <person name="Minegishi H."/>
        </authorList>
    </citation>
    <scope>NUCLEOTIDE SEQUENCE [LARGE SCALE GENOMIC DNA]</scope>
    <source>
        <strain evidence="7 8">MD130-1</strain>
    </source>
</reference>
<dbReference type="GO" id="GO:0009055">
    <property type="term" value="F:electron transfer activity"/>
    <property type="evidence" value="ECO:0007669"/>
    <property type="project" value="InterPro"/>
</dbReference>
<dbReference type="PANTHER" id="PTHR43153">
    <property type="entry name" value="ELECTRON TRANSFER FLAVOPROTEIN ALPHA"/>
    <property type="match status" value="1"/>
</dbReference>
<dbReference type="PANTHER" id="PTHR43153:SF1">
    <property type="entry name" value="ELECTRON TRANSFER FLAVOPROTEIN SUBUNIT ALPHA, MITOCHONDRIAL"/>
    <property type="match status" value="1"/>
</dbReference>
<evidence type="ECO:0000313" key="8">
    <source>
        <dbReference type="Proteomes" id="UP000304382"/>
    </source>
</evidence>
<dbReference type="AlphaFoldDB" id="A0A4C2ESW2"/>
<dbReference type="InterPro" id="IPR001308">
    <property type="entry name" value="ETF_a/FixB"/>
</dbReference>
<dbReference type="InterPro" id="IPR014731">
    <property type="entry name" value="ETF_asu_C"/>
</dbReference>
<comment type="similarity">
    <text evidence="1">Belongs to the ETF alpha-subunit/FixB family.</text>
</comment>
<proteinExistence type="inferred from homology"/>
<feature type="domain" description="Electron transfer flavoprotein alpha/beta-subunit N-terminal" evidence="6">
    <location>
        <begin position="2"/>
        <end position="187"/>
    </location>
</feature>
<evidence type="ECO:0000313" key="7">
    <source>
        <dbReference type="EMBL" id="GCF15279.1"/>
    </source>
</evidence>
<dbReference type="SUPFAM" id="SSF52402">
    <property type="entry name" value="Adenine nucleotide alpha hydrolases-like"/>
    <property type="match status" value="1"/>
</dbReference>
<dbReference type="InterPro" id="IPR014730">
    <property type="entry name" value="ETF_a/b_N"/>
</dbReference>
<evidence type="ECO:0000256" key="4">
    <source>
        <dbReference type="ARBA" id="ARBA00022827"/>
    </source>
</evidence>
<organism evidence="7 8">
    <name type="scientific">Haloarcula mannanilytica</name>
    <dbReference type="NCBI Taxonomy" id="2509225"/>
    <lineage>
        <taxon>Archaea</taxon>
        <taxon>Methanobacteriati</taxon>
        <taxon>Methanobacteriota</taxon>
        <taxon>Stenosarchaea group</taxon>
        <taxon>Halobacteria</taxon>
        <taxon>Halobacteriales</taxon>
        <taxon>Haloarculaceae</taxon>
        <taxon>Haloarcula</taxon>
    </lineage>
</organism>
<dbReference type="Proteomes" id="UP000304382">
    <property type="component" value="Unassembled WGS sequence"/>
</dbReference>
<dbReference type="RefSeq" id="WP_137684807.1">
    <property type="nucleotide sequence ID" value="NZ_BIXZ01000007.1"/>
</dbReference>
<dbReference type="EMBL" id="BIXZ01000007">
    <property type="protein sequence ID" value="GCF15279.1"/>
    <property type="molecule type" value="Genomic_DNA"/>
</dbReference>
<keyword evidence="3" id="KW-0285">Flavoprotein</keyword>
<dbReference type="SMART" id="SM00893">
    <property type="entry name" value="ETF"/>
    <property type="match status" value="1"/>
</dbReference>
<comment type="caution">
    <text evidence="7">The sequence shown here is derived from an EMBL/GenBank/DDBJ whole genome shotgun (WGS) entry which is preliminary data.</text>
</comment>
<keyword evidence="4" id="KW-0274">FAD</keyword>
<evidence type="ECO:0000256" key="1">
    <source>
        <dbReference type="ARBA" id="ARBA00005817"/>
    </source>
</evidence>
<keyword evidence="2" id="KW-0813">Transport</keyword>
<dbReference type="Pfam" id="PF01012">
    <property type="entry name" value="ETF"/>
    <property type="match status" value="1"/>
</dbReference>
<dbReference type="InterPro" id="IPR014729">
    <property type="entry name" value="Rossmann-like_a/b/a_fold"/>
</dbReference>
<dbReference type="InterPro" id="IPR029035">
    <property type="entry name" value="DHS-like_NAD/FAD-binding_dom"/>
</dbReference>
<dbReference type="Pfam" id="PF00766">
    <property type="entry name" value="ETF_alpha"/>
    <property type="match status" value="1"/>
</dbReference>
<dbReference type="GO" id="GO:0050660">
    <property type="term" value="F:flavin adenine dinucleotide binding"/>
    <property type="evidence" value="ECO:0007669"/>
    <property type="project" value="InterPro"/>
</dbReference>
<dbReference type="PROSITE" id="PS00696">
    <property type="entry name" value="ETF_ALPHA"/>
    <property type="match status" value="1"/>
</dbReference>
<keyword evidence="8" id="KW-1185">Reference proteome</keyword>
<dbReference type="InterPro" id="IPR018206">
    <property type="entry name" value="ETF_asu_C_CS"/>
</dbReference>
<evidence type="ECO:0000256" key="3">
    <source>
        <dbReference type="ARBA" id="ARBA00022630"/>
    </source>
</evidence>
<sequence>MILSFVEHAGGSPDEASLEALTLARELATATDASLEAVAFGAEAAALGESLGAYGVETVHRVADERLDTYAPEAWAESIAQLVDDLDPEAVVAPGTDRGQEVLAHVGAKRDLPMAANCLDVEPSDVYELSRQRWGGSLVEHARLDADTKLLTAAAHEFSPETASEAAETSVQPFEPALDESAFRVSVDRVEESDETGVSLGEARVVVGGGRGVGGGEDYDKLETLAGSLGGTVGASRAAVNEGWRPHDDQIGQTGTKISPDLYVACGISGAVQHMVGCKGADNILAINTDPEAAIMQKADYAVVGDLHEVVPELNDALDD</sequence>
<dbReference type="GO" id="GO:0033539">
    <property type="term" value="P:fatty acid beta-oxidation using acyl-CoA dehydrogenase"/>
    <property type="evidence" value="ECO:0007669"/>
    <property type="project" value="TreeGrafter"/>
</dbReference>
<keyword evidence="5" id="KW-0249">Electron transport</keyword>
<dbReference type="Gene3D" id="3.40.50.620">
    <property type="entry name" value="HUPs"/>
    <property type="match status" value="1"/>
</dbReference>
<name>A0A4C2ESW2_9EURY</name>
<dbReference type="Gene3D" id="3.40.50.1220">
    <property type="entry name" value="TPP-binding domain"/>
    <property type="match status" value="1"/>
</dbReference>
<evidence type="ECO:0000256" key="5">
    <source>
        <dbReference type="ARBA" id="ARBA00022982"/>
    </source>
</evidence>
<accession>A0A4C2ESW2</accession>
<protein>
    <submittedName>
        <fullName evidence="7">Electron transfer flavoprotein subunit alpha</fullName>
    </submittedName>
</protein>
<dbReference type="OrthoDB" id="307696at2157"/>
<dbReference type="SUPFAM" id="SSF52467">
    <property type="entry name" value="DHS-like NAD/FAD-binding domain"/>
    <property type="match status" value="1"/>
</dbReference>
<dbReference type="PIRSF" id="PIRSF000089">
    <property type="entry name" value="Electra_flavoP_a"/>
    <property type="match status" value="1"/>
</dbReference>
<gene>
    <name evidence="7" type="primary">etfA1</name>
    <name evidence="7" type="ORF">Harman_32140</name>
</gene>
<evidence type="ECO:0000259" key="6">
    <source>
        <dbReference type="SMART" id="SM00893"/>
    </source>
</evidence>